<evidence type="ECO:0000259" key="3">
    <source>
        <dbReference type="PROSITE" id="PS51186"/>
    </source>
</evidence>
<proteinExistence type="predicted"/>
<dbReference type="GO" id="GO:0016747">
    <property type="term" value="F:acyltransferase activity, transferring groups other than amino-acyl groups"/>
    <property type="evidence" value="ECO:0007669"/>
    <property type="project" value="InterPro"/>
</dbReference>
<dbReference type="Proteomes" id="UP000552038">
    <property type="component" value="Unassembled WGS sequence"/>
</dbReference>
<organism evidence="4 5">
    <name type="scientific">Paenibacillus alvei</name>
    <name type="common">Bacillus alvei</name>
    <dbReference type="NCBI Taxonomy" id="44250"/>
    <lineage>
        <taxon>Bacteria</taxon>
        <taxon>Bacillati</taxon>
        <taxon>Bacillota</taxon>
        <taxon>Bacilli</taxon>
        <taxon>Bacillales</taxon>
        <taxon>Paenibacillaceae</taxon>
        <taxon>Paenibacillus</taxon>
    </lineage>
</organism>
<dbReference type="EMBL" id="JABFOR010000010">
    <property type="protein sequence ID" value="NOJ71019.1"/>
    <property type="molecule type" value="Genomic_DNA"/>
</dbReference>
<evidence type="ECO:0000313" key="5">
    <source>
        <dbReference type="Proteomes" id="UP000552038"/>
    </source>
</evidence>
<name>A0AAP7DIX8_PAEAL</name>
<dbReference type="PANTHER" id="PTHR43072:SF23">
    <property type="entry name" value="UPF0039 PROTEIN C11D3.02C"/>
    <property type="match status" value="1"/>
</dbReference>
<sequence>MERRAYMNQDIYIRMAEESDAQELLHIYAPYVTDTAITFEYTVPTVQEFANRIRQTLQRYPYLVILQNEEICGYAYASVFKGRAAYDWSVETSVYLRQNCRGAGLGKKLYYALEDALKRQNIINVNACISYPCEPNEYLDNGSEKFHNHLGYKKVAHFTKCAYKFDQWYDMIWMEKMIGDHTEKPEPFIPITEL</sequence>
<dbReference type="InterPro" id="IPR000182">
    <property type="entry name" value="GNAT_dom"/>
</dbReference>
<accession>A0AAP7DIX8</accession>
<gene>
    <name evidence="4" type="ORF">HMI46_10680</name>
</gene>
<evidence type="ECO:0000256" key="2">
    <source>
        <dbReference type="ARBA" id="ARBA00023315"/>
    </source>
</evidence>
<dbReference type="InterPro" id="IPR016181">
    <property type="entry name" value="Acyl_CoA_acyltransferase"/>
</dbReference>
<evidence type="ECO:0000313" key="4">
    <source>
        <dbReference type="EMBL" id="NOJ71019.1"/>
    </source>
</evidence>
<dbReference type="Gene3D" id="3.40.630.30">
    <property type="match status" value="1"/>
</dbReference>
<dbReference type="Pfam" id="PF13420">
    <property type="entry name" value="Acetyltransf_4"/>
    <property type="match status" value="1"/>
</dbReference>
<keyword evidence="1" id="KW-0808">Transferase</keyword>
<dbReference type="AlphaFoldDB" id="A0AAP7DIX8"/>
<keyword evidence="2" id="KW-0012">Acyltransferase</keyword>
<reference evidence="4 5" key="1">
    <citation type="submission" date="2020-05" db="EMBL/GenBank/DDBJ databases">
        <title>Whole genome sequencing and identification of novel metabolites from Paenibacillus alvei strain JR949.</title>
        <authorList>
            <person name="Rajendhran J."/>
            <person name="Sree Pranav P."/>
            <person name="Mahalakshmi B."/>
            <person name="Karthikeyan R."/>
        </authorList>
    </citation>
    <scope>NUCLEOTIDE SEQUENCE [LARGE SCALE GENOMIC DNA]</scope>
    <source>
        <strain evidence="4 5">JR949</strain>
    </source>
</reference>
<dbReference type="SUPFAM" id="SSF55729">
    <property type="entry name" value="Acyl-CoA N-acyltransferases (Nat)"/>
    <property type="match status" value="1"/>
</dbReference>
<comment type="caution">
    <text evidence="4">The sequence shown here is derived from an EMBL/GenBank/DDBJ whole genome shotgun (WGS) entry which is preliminary data.</text>
</comment>
<evidence type="ECO:0000256" key="1">
    <source>
        <dbReference type="ARBA" id="ARBA00022679"/>
    </source>
</evidence>
<protein>
    <submittedName>
        <fullName evidence="4">N-acetyltransferase</fullName>
    </submittedName>
</protein>
<dbReference type="PANTHER" id="PTHR43072">
    <property type="entry name" value="N-ACETYLTRANSFERASE"/>
    <property type="match status" value="1"/>
</dbReference>
<dbReference type="PROSITE" id="PS51186">
    <property type="entry name" value="GNAT"/>
    <property type="match status" value="1"/>
</dbReference>
<dbReference type="CDD" id="cd04301">
    <property type="entry name" value="NAT_SF"/>
    <property type="match status" value="1"/>
</dbReference>
<feature type="domain" description="N-acetyltransferase" evidence="3">
    <location>
        <begin position="11"/>
        <end position="179"/>
    </location>
</feature>